<feature type="transmembrane region" description="Helical" evidence="3">
    <location>
        <begin position="130"/>
        <end position="150"/>
    </location>
</feature>
<feature type="transmembrane region" description="Helical" evidence="3">
    <location>
        <begin position="39"/>
        <end position="64"/>
    </location>
</feature>
<dbReference type="SUPFAM" id="SSF103491">
    <property type="entry name" value="Preprotein translocase SecY subunit"/>
    <property type="match status" value="1"/>
</dbReference>
<dbReference type="AlphaFoldDB" id="B8BN45"/>
<feature type="transmembrane region" description="Helical" evidence="3">
    <location>
        <begin position="156"/>
        <end position="178"/>
    </location>
</feature>
<evidence type="ECO:0000313" key="4">
    <source>
        <dbReference type="EMBL" id="EEC69713.1"/>
    </source>
</evidence>
<feature type="transmembrane region" description="Helical" evidence="3">
    <location>
        <begin position="215"/>
        <end position="233"/>
    </location>
</feature>
<comment type="similarity">
    <text evidence="2">Belongs to the SecY/SEC61-alpha family.</text>
</comment>
<gene>
    <name evidence="4" type="ORF">OsI_39194</name>
</gene>
<dbReference type="Gramene" id="BGIOSGA037835-TA">
    <property type="protein sequence ID" value="BGIOSGA037835-PA"/>
    <property type="gene ID" value="BGIOSGA037835"/>
</dbReference>
<dbReference type="GO" id="GO:0015031">
    <property type="term" value="P:protein transport"/>
    <property type="evidence" value="ECO:0007669"/>
    <property type="project" value="InterPro"/>
</dbReference>
<dbReference type="Gene3D" id="1.10.3370.10">
    <property type="entry name" value="SecY subunit domain"/>
    <property type="match status" value="1"/>
</dbReference>
<evidence type="ECO:0000313" key="5">
    <source>
        <dbReference type="Proteomes" id="UP000007015"/>
    </source>
</evidence>
<dbReference type="FunFam" id="1.10.3370.10:FF:000035">
    <property type="entry name" value="Os12g0625966 protein"/>
    <property type="match status" value="1"/>
</dbReference>
<dbReference type="Pfam" id="PF00344">
    <property type="entry name" value="SecY"/>
    <property type="match status" value="1"/>
</dbReference>
<sequence length="425" mass="46715">MAVAAAVASARLLARLLPEVEDSSTNAGGVMAVSFRRKVLYTAVSLLVFLVAGELLLYGVQNYYGGGEHDPRYWMNAMSASLRPTVMALGLVPLLYSEMVVHLCMALKIIGVHDDRLPDHRRRLERTRRLFAMQIAIVSPVAIVLYASAIAGGTPFITTAALVFVFQLIAGGLIAIYLDDLLRKGYGFLSGLSLFSAANCCACIFWKALNHAYPWMMMLATLAFFLLVLIILGNHHITLPPVRSPADPTLRITHTISVSYLAYAPIILQPALLSFPFSSISQMLSIKYGETNKVVNMLGIWKEMRQYPGHYWPVSGIASYITTPLTVCSRSKRYLVRLLKKTQRTRVSPEQLLQEHDEDESISPRRCRHYMTMAAYIVGICVGLLNLLAGFMGLGGSGPAIMLAVTVIHNLVEGRNTGHVAAFGL</sequence>
<name>B8BN45_ORYSI</name>
<keyword evidence="5" id="KW-1185">Reference proteome</keyword>
<organism evidence="4 5">
    <name type="scientific">Oryza sativa subsp. indica</name>
    <name type="common">Rice</name>
    <dbReference type="NCBI Taxonomy" id="39946"/>
    <lineage>
        <taxon>Eukaryota</taxon>
        <taxon>Viridiplantae</taxon>
        <taxon>Streptophyta</taxon>
        <taxon>Embryophyta</taxon>
        <taxon>Tracheophyta</taxon>
        <taxon>Spermatophyta</taxon>
        <taxon>Magnoliopsida</taxon>
        <taxon>Liliopsida</taxon>
        <taxon>Poales</taxon>
        <taxon>Poaceae</taxon>
        <taxon>BOP clade</taxon>
        <taxon>Oryzoideae</taxon>
        <taxon>Oryzeae</taxon>
        <taxon>Oryzinae</taxon>
        <taxon>Oryza</taxon>
        <taxon>Oryza sativa</taxon>
    </lineage>
</organism>
<dbReference type="InterPro" id="IPR002208">
    <property type="entry name" value="SecY/SEC61-alpha"/>
</dbReference>
<dbReference type="EMBL" id="CM000137">
    <property type="protein sequence ID" value="EEC69713.1"/>
    <property type="molecule type" value="Genomic_DNA"/>
</dbReference>
<feature type="transmembrane region" description="Helical" evidence="3">
    <location>
        <begin position="373"/>
        <end position="394"/>
    </location>
</feature>
<dbReference type="GO" id="GO:0009535">
    <property type="term" value="C:chloroplast thylakoid membrane"/>
    <property type="evidence" value="ECO:0007669"/>
    <property type="project" value="UniProtKB-SubCell"/>
</dbReference>
<evidence type="ECO:0000256" key="3">
    <source>
        <dbReference type="SAM" id="Phobius"/>
    </source>
</evidence>
<dbReference type="STRING" id="39946.B8BN45"/>
<dbReference type="PANTHER" id="PTHR10906">
    <property type="entry name" value="SECY/SEC61-ALPHA FAMILY MEMBER"/>
    <property type="match status" value="1"/>
</dbReference>
<accession>B8BN45</accession>
<dbReference type="FunFam" id="1.10.3370.10:FF:000019">
    <property type="entry name" value="Retrotransposon protein, putative, Ty3-gypsy subclass"/>
    <property type="match status" value="1"/>
</dbReference>
<dbReference type="Proteomes" id="UP000007015">
    <property type="component" value="Chromosome 12"/>
</dbReference>
<proteinExistence type="inferred from homology"/>
<dbReference type="OMA" id="ILGNHHI"/>
<comment type="subcellular location">
    <subcellularLocation>
        <location evidence="1">Plastid</location>
        <location evidence="1">Chloroplast thylakoid membrane</location>
        <topology evidence="1">Multi-pass membrane protein</topology>
    </subcellularLocation>
</comment>
<keyword evidence="3" id="KW-0472">Membrane</keyword>
<evidence type="ECO:0000256" key="2">
    <source>
        <dbReference type="RuleBase" id="RU004349"/>
    </source>
</evidence>
<feature type="transmembrane region" description="Helical" evidence="3">
    <location>
        <begin position="84"/>
        <end position="110"/>
    </location>
</feature>
<evidence type="ECO:0000256" key="1">
    <source>
        <dbReference type="ARBA" id="ARBA00004454"/>
    </source>
</evidence>
<keyword evidence="3" id="KW-1133">Transmembrane helix</keyword>
<dbReference type="InterPro" id="IPR023201">
    <property type="entry name" value="SecY_dom_sf"/>
</dbReference>
<dbReference type="HOGENOM" id="CLU_031763_2_1_1"/>
<protein>
    <submittedName>
        <fullName evidence="4">Uncharacterized protein</fullName>
    </submittedName>
</protein>
<keyword evidence="3" id="KW-0812">Transmembrane</keyword>
<feature type="transmembrane region" description="Helical" evidence="3">
    <location>
        <begin position="185"/>
        <end position="209"/>
    </location>
</feature>
<reference evidence="4 5" key="1">
    <citation type="journal article" date="2005" name="PLoS Biol.">
        <title>The genomes of Oryza sativa: a history of duplications.</title>
        <authorList>
            <person name="Yu J."/>
            <person name="Wang J."/>
            <person name="Lin W."/>
            <person name="Li S."/>
            <person name="Li H."/>
            <person name="Zhou J."/>
            <person name="Ni P."/>
            <person name="Dong W."/>
            <person name="Hu S."/>
            <person name="Zeng C."/>
            <person name="Zhang J."/>
            <person name="Zhang Y."/>
            <person name="Li R."/>
            <person name="Xu Z."/>
            <person name="Li S."/>
            <person name="Li X."/>
            <person name="Zheng H."/>
            <person name="Cong L."/>
            <person name="Lin L."/>
            <person name="Yin J."/>
            <person name="Geng J."/>
            <person name="Li G."/>
            <person name="Shi J."/>
            <person name="Liu J."/>
            <person name="Lv H."/>
            <person name="Li J."/>
            <person name="Wang J."/>
            <person name="Deng Y."/>
            <person name="Ran L."/>
            <person name="Shi X."/>
            <person name="Wang X."/>
            <person name="Wu Q."/>
            <person name="Li C."/>
            <person name="Ren X."/>
            <person name="Wang J."/>
            <person name="Wang X."/>
            <person name="Li D."/>
            <person name="Liu D."/>
            <person name="Zhang X."/>
            <person name="Ji Z."/>
            <person name="Zhao W."/>
            <person name="Sun Y."/>
            <person name="Zhang Z."/>
            <person name="Bao J."/>
            <person name="Han Y."/>
            <person name="Dong L."/>
            <person name="Ji J."/>
            <person name="Chen P."/>
            <person name="Wu S."/>
            <person name="Liu J."/>
            <person name="Xiao Y."/>
            <person name="Bu D."/>
            <person name="Tan J."/>
            <person name="Yang L."/>
            <person name="Ye C."/>
            <person name="Zhang J."/>
            <person name="Xu J."/>
            <person name="Zhou Y."/>
            <person name="Yu Y."/>
            <person name="Zhang B."/>
            <person name="Zhuang S."/>
            <person name="Wei H."/>
            <person name="Liu B."/>
            <person name="Lei M."/>
            <person name="Yu H."/>
            <person name="Li Y."/>
            <person name="Xu H."/>
            <person name="Wei S."/>
            <person name="He X."/>
            <person name="Fang L."/>
            <person name="Zhang Z."/>
            <person name="Zhang Y."/>
            <person name="Huang X."/>
            <person name="Su Z."/>
            <person name="Tong W."/>
            <person name="Li J."/>
            <person name="Tong Z."/>
            <person name="Li S."/>
            <person name="Ye J."/>
            <person name="Wang L."/>
            <person name="Fang L."/>
            <person name="Lei T."/>
            <person name="Chen C."/>
            <person name="Chen H."/>
            <person name="Xu Z."/>
            <person name="Li H."/>
            <person name="Huang H."/>
            <person name="Zhang F."/>
            <person name="Xu H."/>
            <person name="Li N."/>
            <person name="Zhao C."/>
            <person name="Li S."/>
            <person name="Dong L."/>
            <person name="Huang Y."/>
            <person name="Li L."/>
            <person name="Xi Y."/>
            <person name="Qi Q."/>
            <person name="Li W."/>
            <person name="Zhang B."/>
            <person name="Hu W."/>
            <person name="Zhang Y."/>
            <person name="Tian X."/>
            <person name="Jiao Y."/>
            <person name="Liang X."/>
            <person name="Jin J."/>
            <person name="Gao L."/>
            <person name="Zheng W."/>
            <person name="Hao B."/>
            <person name="Liu S."/>
            <person name="Wang W."/>
            <person name="Yuan L."/>
            <person name="Cao M."/>
            <person name="McDermott J."/>
            <person name="Samudrala R."/>
            <person name="Wang J."/>
            <person name="Wong G.K."/>
            <person name="Yang H."/>
        </authorList>
    </citation>
    <scope>NUCLEOTIDE SEQUENCE [LARGE SCALE GENOMIC DNA]</scope>
    <source>
        <strain evidence="5">cv. 93-11</strain>
    </source>
</reference>